<evidence type="ECO:0000313" key="6">
    <source>
        <dbReference type="EMBL" id="MCP2371040.1"/>
    </source>
</evidence>
<dbReference type="Pfam" id="PF13302">
    <property type="entry name" value="Acetyltransf_3"/>
    <property type="match status" value="1"/>
</dbReference>
<dbReference type="Proteomes" id="UP001139722">
    <property type="component" value="Unassembled WGS sequence"/>
</dbReference>
<evidence type="ECO:0000256" key="4">
    <source>
        <dbReference type="SAM" id="MobiDB-lite"/>
    </source>
</evidence>
<feature type="domain" description="N-acetyltransferase" evidence="5">
    <location>
        <begin position="36"/>
        <end position="203"/>
    </location>
</feature>
<evidence type="ECO:0000313" key="7">
    <source>
        <dbReference type="Proteomes" id="UP001139722"/>
    </source>
</evidence>
<dbReference type="AlphaFoldDB" id="A0A9X2GXT2"/>
<dbReference type="EMBL" id="JAMZDY010000001">
    <property type="protein sequence ID" value="MCP2371040.1"/>
    <property type="molecule type" value="Genomic_DNA"/>
</dbReference>
<comment type="caution">
    <text evidence="6">The sequence shown here is derived from an EMBL/GenBank/DDBJ whole genome shotgun (WGS) entry which is preliminary data.</text>
</comment>
<dbReference type="GO" id="GO:0008999">
    <property type="term" value="F:protein-N-terminal-alanine acetyltransferase activity"/>
    <property type="evidence" value="ECO:0007669"/>
    <property type="project" value="UniProtKB-EC"/>
</dbReference>
<accession>A0A9X2GXT2</accession>
<evidence type="ECO:0000256" key="3">
    <source>
        <dbReference type="ARBA" id="ARBA00038502"/>
    </source>
</evidence>
<dbReference type="GO" id="GO:0005737">
    <property type="term" value="C:cytoplasm"/>
    <property type="evidence" value="ECO:0007669"/>
    <property type="project" value="TreeGrafter"/>
</dbReference>
<dbReference type="InterPro" id="IPR051531">
    <property type="entry name" value="N-acetyltransferase"/>
</dbReference>
<evidence type="ECO:0000256" key="2">
    <source>
        <dbReference type="ARBA" id="ARBA00023315"/>
    </source>
</evidence>
<dbReference type="InterPro" id="IPR000182">
    <property type="entry name" value="GNAT_dom"/>
</dbReference>
<name>A0A9X2GXT2_9MICO</name>
<dbReference type="PANTHER" id="PTHR43792:SF8">
    <property type="entry name" value="[RIBOSOMAL PROTEIN US5]-ALANINE N-ACETYLTRANSFERASE"/>
    <property type="match status" value="1"/>
</dbReference>
<sequence>MVRRPADASGPTSPRGIRPQSREDRMRDPVELDDGIAVRLLAADDGPALAEAYRRNREHLAPWEPERSEGFFTDAVHVRDARAQLERYEAGTAIPLVLVDGDRIVGRVNLTDIVRGAFRNANLGYWVDGGLVGRGLATTAVGVALHAARDAGLHRVQAGTLVHNAASQTVLERNGFERFGLARRYLRIAGEWQDHVLFERLLED</sequence>
<feature type="compositionally biased region" description="Basic and acidic residues" evidence="4">
    <location>
        <begin position="20"/>
        <end position="29"/>
    </location>
</feature>
<dbReference type="InterPro" id="IPR016181">
    <property type="entry name" value="Acyl_CoA_acyltransferase"/>
</dbReference>
<dbReference type="Gene3D" id="3.40.630.30">
    <property type="match status" value="1"/>
</dbReference>
<keyword evidence="2 6" id="KW-0012">Acyltransferase</keyword>
<dbReference type="PROSITE" id="PS51186">
    <property type="entry name" value="GNAT"/>
    <property type="match status" value="1"/>
</dbReference>
<keyword evidence="7" id="KW-1185">Reference proteome</keyword>
<dbReference type="PANTHER" id="PTHR43792">
    <property type="entry name" value="GNAT FAMILY, PUTATIVE (AFU_ORTHOLOGUE AFUA_3G00765)-RELATED-RELATED"/>
    <property type="match status" value="1"/>
</dbReference>
<evidence type="ECO:0000256" key="1">
    <source>
        <dbReference type="ARBA" id="ARBA00022679"/>
    </source>
</evidence>
<keyword evidence="1 6" id="KW-0808">Transferase</keyword>
<proteinExistence type="inferred from homology"/>
<protein>
    <submittedName>
        <fullName evidence="6">Ribosomal-protein-alanine N-acetyltransferase</fullName>
        <ecNumber evidence="6">2.3.1.267</ecNumber>
    </submittedName>
</protein>
<reference evidence="6" key="1">
    <citation type="submission" date="2022-06" db="EMBL/GenBank/DDBJ databases">
        <title>Sequencing the genomes of 1000 actinobacteria strains.</title>
        <authorList>
            <person name="Klenk H.-P."/>
        </authorList>
    </citation>
    <scope>NUCLEOTIDE SEQUENCE</scope>
    <source>
        <strain evidence="6">DSM 22016</strain>
    </source>
</reference>
<dbReference type="SUPFAM" id="SSF55729">
    <property type="entry name" value="Acyl-CoA N-acyltransferases (Nat)"/>
    <property type="match status" value="1"/>
</dbReference>
<dbReference type="EC" id="2.3.1.267" evidence="6"/>
<organism evidence="6 7">
    <name type="scientific">Agromyces terreus</name>
    <dbReference type="NCBI Taxonomy" id="424795"/>
    <lineage>
        <taxon>Bacteria</taxon>
        <taxon>Bacillati</taxon>
        <taxon>Actinomycetota</taxon>
        <taxon>Actinomycetes</taxon>
        <taxon>Micrococcales</taxon>
        <taxon>Microbacteriaceae</taxon>
        <taxon>Agromyces</taxon>
    </lineage>
</organism>
<gene>
    <name evidence="6" type="ORF">BJ978_001716</name>
</gene>
<evidence type="ECO:0000259" key="5">
    <source>
        <dbReference type="PROSITE" id="PS51186"/>
    </source>
</evidence>
<comment type="similarity">
    <text evidence="3">Belongs to the acetyltransferase family. RimJ subfamily.</text>
</comment>
<feature type="region of interest" description="Disordered" evidence="4">
    <location>
        <begin position="1"/>
        <end position="29"/>
    </location>
</feature>